<dbReference type="Proteomes" id="UP000799539">
    <property type="component" value="Unassembled WGS sequence"/>
</dbReference>
<accession>A0A6A6FEA1</accession>
<gene>
    <name evidence="2" type="ORF">CERZMDRAFT_68432</name>
</gene>
<keyword evidence="3" id="KW-1185">Reference proteome</keyword>
<dbReference type="OrthoDB" id="3359339at2759"/>
<feature type="region of interest" description="Disordered" evidence="1">
    <location>
        <begin position="1"/>
        <end position="123"/>
    </location>
</feature>
<sequence>MSQSQDPLEIAKQAERDLATQEAKGNTKKNASDSANESGVNENVETKFPGATVKIGGQGAGDNREIPLDEGGSINKETGQPTKAKDFEGPGGPEDKAAIDAANRGGDNDIRENIRQGGDTKRP</sequence>
<feature type="compositionally biased region" description="Basic and acidic residues" evidence="1">
    <location>
        <begin position="83"/>
        <end position="98"/>
    </location>
</feature>
<organism evidence="2 3">
    <name type="scientific">Cercospora zeae-maydis SCOH1-5</name>
    <dbReference type="NCBI Taxonomy" id="717836"/>
    <lineage>
        <taxon>Eukaryota</taxon>
        <taxon>Fungi</taxon>
        <taxon>Dikarya</taxon>
        <taxon>Ascomycota</taxon>
        <taxon>Pezizomycotina</taxon>
        <taxon>Dothideomycetes</taxon>
        <taxon>Dothideomycetidae</taxon>
        <taxon>Mycosphaerellales</taxon>
        <taxon>Mycosphaerellaceae</taxon>
        <taxon>Cercospora</taxon>
    </lineage>
</organism>
<feature type="compositionally biased region" description="Basic and acidic residues" evidence="1">
    <location>
        <begin position="106"/>
        <end position="123"/>
    </location>
</feature>
<reference evidence="2" key="1">
    <citation type="journal article" date="2020" name="Stud. Mycol.">
        <title>101 Dothideomycetes genomes: a test case for predicting lifestyles and emergence of pathogens.</title>
        <authorList>
            <person name="Haridas S."/>
            <person name="Albert R."/>
            <person name="Binder M."/>
            <person name="Bloem J."/>
            <person name="Labutti K."/>
            <person name="Salamov A."/>
            <person name="Andreopoulos B."/>
            <person name="Baker S."/>
            <person name="Barry K."/>
            <person name="Bills G."/>
            <person name="Bluhm B."/>
            <person name="Cannon C."/>
            <person name="Castanera R."/>
            <person name="Culley D."/>
            <person name="Daum C."/>
            <person name="Ezra D."/>
            <person name="Gonzalez J."/>
            <person name="Henrissat B."/>
            <person name="Kuo A."/>
            <person name="Liang C."/>
            <person name="Lipzen A."/>
            <person name="Lutzoni F."/>
            <person name="Magnuson J."/>
            <person name="Mondo S."/>
            <person name="Nolan M."/>
            <person name="Ohm R."/>
            <person name="Pangilinan J."/>
            <person name="Park H.-J."/>
            <person name="Ramirez L."/>
            <person name="Alfaro M."/>
            <person name="Sun H."/>
            <person name="Tritt A."/>
            <person name="Yoshinaga Y."/>
            <person name="Zwiers L.-H."/>
            <person name="Turgeon B."/>
            <person name="Goodwin S."/>
            <person name="Spatafora J."/>
            <person name="Crous P."/>
            <person name="Grigoriev I."/>
        </authorList>
    </citation>
    <scope>NUCLEOTIDE SEQUENCE</scope>
    <source>
        <strain evidence="2">SCOH1-5</strain>
    </source>
</reference>
<dbReference type="AlphaFoldDB" id="A0A6A6FEA1"/>
<feature type="compositionally biased region" description="Polar residues" evidence="1">
    <location>
        <begin position="28"/>
        <end position="43"/>
    </location>
</feature>
<evidence type="ECO:0000313" key="3">
    <source>
        <dbReference type="Proteomes" id="UP000799539"/>
    </source>
</evidence>
<protein>
    <submittedName>
        <fullName evidence="2">Uncharacterized protein</fullName>
    </submittedName>
</protein>
<dbReference type="EMBL" id="ML992675">
    <property type="protein sequence ID" value="KAF2211722.1"/>
    <property type="molecule type" value="Genomic_DNA"/>
</dbReference>
<evidence type="ECO:0000256" key="1">
    <source>
        <dbReference type="SAM" id="MobiDB-lite"/>
    </source>
</evidence>
<evidence type="ECO:0000313" key="2">
    <source>
        <dbReference type="EMBL" id="KAF2211722.1"/>
    </source>
</evidence>
<name>A0A6A6FEA1_9PEZI</name>
<proteinExistence type="predicted"/>